<evidence type="ECO:0000256" key="6">
    <source>
        <dbReference type="ARBA" id="ARBA00022917"/>
    </source>
</evidence>
<dbReference type="PRINTS" id="PR01042">
    <property type="entry name" value="TRNASYNTHASP"/>
</dbReference>
<evidence type="ECO:0000256" key="8">
    <source>
        <dbReference type="ARBA" id="ARBA00047844"/>
    </source>
</evidence>
<dbReference type="NCBIfam" id="NF003037">
    <property type="entry name" value="PRK03932.1"/>
    <property type="match status" value="1"/>
</dbReference>
<sequence length="518" mass="57864">MSNMAAPDAAAPAAEIAATAHVHDLEPAMAATLTPIRAILAAVDAYDGERVRVGGWVRTGRVQCGGTVAFLAVNDGSCHATLQLVVDAAQVAQPPLARLAATGTSVLVSGVLRIPTKRSKERIELGVDAVLHAGLVDDAAAYPLPKSRLRLDYLRDFLHLRPRTETIAAVARMRSQLTFATHSFFQENGFLCVHTPIVTTNDCEGAGEMFQVTTLFSQAQKADKEVLKLKLSEISRNNDDDDGSVCFDNDFFRRQAFLTVSGQLHAEPYACALSRVYTFGPTFRAENSHTSRHLAEFWMVEPEMAFANLQDIMNYAESYVKHLCQWLLTHCLEDMKFMVETHDKTAIQRLERVSTTPFERISYTQAIEMLVESEGNKKFQTKVEWGIDLASEHERYLTEVIFEKPVIVYNYPTGIKAFYMRLNDDQKTVAAMDVLVPKVGELIGGSQREERLDILKQRILDAGLQLESYEFYLDLRRYGTVEHSGFGLGFERMLLFATGLENIRDVIPFPRCPGKADL</sequence>
<dbReference type="Gene3D" id="3.30.930.10">
    <property type="entry name" value="Bira Bifunctional Protein, Domain 2"/>
    <property type="match status" value="1"/>
</dbReference>
<dbReference type="InterPro" id="IPR012340">
    <property type="entry name" value="NA-bd_OB-fold"/>
</dbReference>
<dbReference type="GO" id="GO:0005524">
    <property type="term" value="F:ATP binding"/>
    <property type="evidence" value="ECO:0007669"/>
    <property type="project" value="UniProtKB-KW"/>
</dbReference>
<dbReference type="GO" id="GO:0006421">
    <property type="term" value="P:asparaginyl-tRNA aminoacylation"/>
    <property type="evidence" value="ECO:0007669"/>
    <property type="project" value="InterPro"/>
</dbReference>
<dbReference type="InterPro" id="IPR006195">
    <property type="entry name" value="aa-tRNA-synth_II"/>
</dbReference>
<feature type="domain" description="Aminoacyl-transfer RNA synthetases class-II family profile" evidence="9">
    <location>
        <begin position="172"/>
        <end position="508"/>
    </location>
</feature>
<name>A0AAD8T5J1_LOLMU</name>
<dbReference type="FunFam" id="3.30.930.10:FF:000016">
    <property type="entry name" value="Asparagine--tRNA ligase"/>
    <property type="match status" value="1"/>
</dbReference>
<keyword evidence="7" id="KW-0030">Aminoacyl-tRNA synthetase</keyword>
<reference evidence="10" key="1">
    <citation type="submission" date="2023-07" db="EMBL/GenBank/DDBJ databases">
        <title>A chromosome-level genome assembly of Lolium multiflorum.</title>
        <authorList>
            <person name="Chen Y."/>
            <person name="Copetti D."/>
            <person name="Kolliker R."/>
            <person name="Studer B."/>
        </authorList>
    </citation>
    <scope>NUCLEOTIDE SEQUENCE</scope>
    <source>
        <strain evidence="10">02402/16</strain>
        <tissue evidence="10">Leaf</tissue>
    </source>
</reference>
<organism evidence="10 11">
    <name type="scientific">Lolium multiflorum</name>
    <name type="common">Italian ryegrass</name>
    <name type="synonym">Lolium perenne subsp. multiflorum</name>
    <dbReference type="NCBI Taxonomy" id="4521"/>
    <lineage>
        <taxon>Eukaryota</taxon>
        <taxon>Viridiplantae</taxon>
        <taxon>Streptophyta</taxon>
        <taxon>Embryophyta</taxon>
        <taxon>Tracheophyta</taxon>
        <taxon>Spermatophyta</taxon>
        <taxon>Magnoliopsida</taxon>
        <taxon>Liliopsida</taxon>
        <taxon>Poales</taxon>
        <taxon>Poaceae</taxon>
        <taxon>BOP clade</taxon>
        <taxon>Pooideae</taxon>
        <taxon>Poodae</taxon>
        <taxon>Poeae</taxon>
        <taxon>Poeae Chloroplast Group 2 (Poeae type)</taxon>
        <taxon>Loliodinae</taxon>
        <taxon>Loliinae</taxon>
        <taxon>Lolium</taxon>
    </lineage>
</organism>
<evidence type="ECO:0000256" key="1">
    <source>
        <dbReference type="ARBA" id="ARBA00008226"/>
    </source>
</evidence>
<evidence type="ECO:0000256" key="5">
    <source>
        <dbReference type="ARBA" id="ARBA00022840"/>
    </source>
</evidence>
<dbReference type="InterPro" id="IPR002312">
    <property type="entry name" value="Asp/Asn-tRNA-synth_IIb"/>
</dbReference>
<keyword evidence="5" id="KW-0067">ATP-binding</keyword>
<dbReference type="Pfam" id="PF00152">
    <property type="entry name" value="tRNA-synt_2"/>
    <property type="match status" value="1"/>
</dbReference>
<dbReference type="PANTHER" id="PTHR22594:SF54">
    <property type="entry name" value="ASPARAGINE--TRNA LIGASE, CYTOPLASMIC 1-RELATED"/>
    <property type="match status" value="1"/>
</dbReference>
<evidence type="ECO:0000313" key="10">
    <source>
        <dbReference type="EMBL" id="KAK1670321.1"/>
    </source>
</evidence>
<keyword evidence="6" id="KW-0648">Protein biosynthesis</keyword>
<evidence type="ECO:0000259" key="9">
    <source>
        <dbReference type="PROSITE" id="PS50862"/>
    </source>
</evidence>
<dbReference type="EC" id="6.1.1.22" evidence="2"/>
<dbReference type="CDD" id="cd04318">
    <property type="entry name" value="EcAsnRS_like_N"/>
    <property type="match status" value="1"/>
</dbReference>
<keyword evidence="4" id="KW-0547">Nucleotide-binding</keyword>
<dbReference type="InterPro" id="IPR004365">
    <property type="entry name" value="NA-bd_OB_tRNA"/>
</dbReference>
<protein>
    <recommendedName>
        <fullName evidence="2">asparagine--tRNA ligase</fullName>
        <ecNumber evidence="2">6.1.1.22</ecNumber>
    </recommendedName>
</protein>
<dbReference type="PROSITE" id="PS50862">
    <property type="entry name" value="AA_TRNA_LIGASE_II"/>
    <property type="match status" value="1"/>
</dbReference>
<dbReference type="SUPFAM" id="SSF55681">
    <property type="entry name" value="Class II aaRS and biotin synthetases"/>
    <property type="match status" value="1"/>
</dbReference>
<proteinExistence type="inferred from homology"/>
<gene>
    <name evidence="10" type="ORF">QYE76_058480</name>
</gene>
<dbReference type="GO" id="GO:0004816">
    <property type="term" value="F:asparagine-tRNA ligase activity"/>
    <property type="evidence" value="ECO:0007669"/>
    <property type="project" value="UniProtKB-EC"/>
</dbReference>
<dbReference type="InterPro" id="IPR004522">
    <property type="entry name" value="Asn-tRNA-ligase"/>
</dbReference>
<dbReference type="HAMAP" id="MF_00534">
    <property type="entry name" value="Asn_tRNA_synth"/>
    <property type="match status" value="1"/>
</dbReference>
<dbReference type="NCBIfam" id="TIGR00457">
    <property type="entry name" value="asnS"/>
    <property type="match status" value="1"/>
</dbReference>
<dbReference type="Pfam" id="PF01336">
    <property type="entry name" value="tRNA_anti-codon"/>
    <property type="match status" value="1"/>
</dbReference>
<dbReference type="InterPro" id="IPR045864">
    <property type="entry name" value="aa-tRNA-synth_II/BPL/LPL"/>
</dbReference>
<evidence type="ECO:0000256" key="3">
    <source>
        <dbReference type="ARBA" id="ARBA00022598"/>
    </source>
</evidence>
<dbReference type="Proteomes" id="UP001231189">
    <property type="component" value="Unassembled WGS sequence"/>
</dbReference>
<accession>A0AAD8T5J1</accession>
<dbReference type="AlphaFoldDB" id="A0AAD8T5J1"/>
<evidence type="ECO:0000256" key="4">
    <source>
        <dbReference type="ARBA" id="ARBA00022741"/>
    </source>
</evidence>
<evidence type="ECO:0000313" key="11">
    <source>
        <dbReference type="Proteomes" id="UP001231189"/>
    </source>
</evidence>
<dbReference type="InterPro" id="IPR004364">
    <property type="entry name" value="Aa-tRNA-synt_II"/>
</dbReference>
<comment type="catalytic activity">
    <reaction evidence="8">
        <text>tRNA(Asn) + L-asparagine + ATP = L-asparaginyl-tRNA(Asn) + AMP + diphosphate + H(+)</text>
        <dbReference type="Rhea" id="RHEA:11180"/>
        <dbReference type="Rhea" id="RHEA-COMP:9659"/>
        <dbReference type="Rhea" id="RHEA-COMP:9674"/>
        <dbReference type="ChEBI" id="CHEBI:15378"/>
        <dbReference type="ChEBI" id="CHEBI:30616"/>
        <dbReference type="ChEBI" id="CHEBI:33019"/>
        <dbReference type="ChEBI" id="CHEBI:58048"/>
        <dbReference type="ChEBI" id="CHEBI:78442"/>
        <dbReference type="ChEBI" id="CHEBI:78515"/>
        <dbReference type="ChEBI" id="CHEBI:456215"/>
        <dbReference type="EC" id="6.1.1.22"/>
    </reaction>
</comment>
<dbReference type="GO" id="GO:0005739">
    <property type="term" value="C:mitochondrion"/>
    <property type="evidence" value="ECO:0007669"/>
    <property type="project" value="TreeGrafter"/>
</dbReference>
<dbReference type="EMBL" id="JAUUTY010000003">
    <property type="protein sequence ID" value="KAK1670321.1"/>
    <property type="molecule type" value="Genomic_DNA"/>
</dbReference>
<dbReference type="CDD" id="cd00776">
    <property type="entry name" value="AsxRS_core"/>
    <property type="match status" value="1"/>
</dbReference>
<dbReference type="PANTHER" id="PTHR22594">
    <property type="entry name" value="ASPARTYL/LYSYL-TRNA SYNTHETASE"/>
    <property type="match status" value="1"/>
</dbReference>
<comment type="similarity">
    <text evidence="1">Belongs to the class-II aminoacyl-tRNA synthetase family.</text>
</comment>
<evidence type="ECO:0000256" key="2">
    <source>
        <dbReference type="ARBA" id="ARBA00012816"/>
    </source>
</evidence>
<evidence type="ECO:0000256" key="7">
    <source>
        <dbReference type="ARBA" id="ARBA00023146"/>
    </source>
</evidence>
<keyword evidence="11" id="KW-1185">Reference proteome</keyword>
<comment type="caution">
    <text evidence="10">The sequence shown here is derived from an EMBL/GenBank/DDBJ whole genome shotgun (WGS) entry which is preliminary data.</text>
</comment>
<dbReference type="Gene3D" id="2.40.50.140">
    <property type="entry name" value="Nucleic acid-binding proteins"/>
    <property type="match status" value="1"/>
</dbReference>
<dbReference type="SUPFAM" id="SSF50249">
    <property type="entry name" value="Nucleic acid-binding proteins"/>
    <property type="match status" value="1"/>
</dbReference>
<dbReference type="GO" id="GO:0003676">
    <property type="term" value="F:nucleic acid binding"/>
    <property type="evidence" value="ECO:0007669"/>
    <property type="project" value="InterPro"/>
</dbReference>
<keyword evidence="3" id="KW-0436">Ligase</keyword>